<organism evidence="2 3">
    <name type="scientific">Gulosibacter chungangensis</name>
    <dbReference type="NCBI Taxonomy" id="979746"/>
    <lineage>
        <taxon>Bacteria</taxon>
        <taxon>Bacillati</taxon>
        <taxon>Actinomycetota</taxon>
        <taxon>Actinomycetes</taxon>
        <taxon>Micrococcales</taxon>
        <taxon>Microbacteriaceae</taxon>
        <taxon>Gulosibacter</taxon>
    </lineage>
</organism>
<sequence>MIRAAWNVGIAVHAFLYFAPTNLLLRRLRVVGSLQRVALGLSLAVAYLFAFGFCFTILDRGGALLFAFLGFLMFWNACKFAWMVLLTPAHLARRLHGNRHAKTTDSHVSPM</sequence>
<accession>A0A7J5B8J7</accession>
<feature type="transmembrane region" description="Helical" evidence="1">
    <location>
        <begin position="37"/>
        <end position="58"/>
    </location>
</feature>
<feature type="transmembrane region" description="Helical" evidence="1">
    <location>
        <begin position="64"/>
        <end position="86"/>
    </location>
</feature>
<keyword evidence="3" id="KW-1185">Reference proteome</keyword>
<dbReference type="RefSeq" id="WP_158053161.1">
    <property type="nucleotide sequence ID" value="NZ_WBKB01000009.1"/>
</dbReference>
<keyword evidence="1" id="KW-1133">Transmembrane helix</keyword>
<evidence type="ECO:0000256" key="1">
    <source>
        <dbReference type="SAM" id="Phobius"/>
    </source>
</evidence>
<name>A0A7J5B8J7_9MICO</name>
<evidence type="ECO:0000313" key="3">
    <source>
        <dbReference type="Proteomes" id="UP000433493"/>
    </source>
</evidence>
<gene>
    <name evidence="2" type="ORF">F8O05_12970</name>
</gene>
<dbReference type="OrthoDB" id="4774131at2"/>
<dbReference type="AlphaFoldDB" id="A0A7J5B8J7"/>
<keyword evidence="1" id="KW-0472">Membrane</keyword>
<feature type="transmembrane region" description="Helical" evidence="1">
    <location>
        <begin position="6"/>
        <end position="25"/>
    </location>
</feature>
<reference evidence="2 3" key="1">
    <citation type="submission" date="2019-09" db="EMBL/GenBank/DDBJ databases">
        <title>Phylogeny of genus Pseudoclavibacter and closely related genus.</title>
        <authorList>
            <person name="Li Y."/>
        </authorList>
    </citation>
    <scope>NUCLEOTIDE SEQUENCE [LARGE SCALE GENOMIC DNA]</scope>
    <source>
        <strain evidence="2 3">KCTC 13959</strain>
    </source>
</reference>
<evidence type="ECO:0008006" key="4">
    <source>
        <dbReference type="Google" id="ProtNLM"/>
    </source>
</evidence>
<protein>
    <recommendedName>
        <fullName evidence="4">Sulfate permease</fullName>
    </recommendedName>
</protein>
<dbReference type="Proteomes" id="UP000433493">
    <property type="component" value="Unassembled WGS sequence"/>
</dbReference>
<comment type="caution">
    <text evidence="2">The sequence shown here is derived from an EMBL/GenBank/DDBJ whole genome shotgun (WGS) entry which is preliminary data.</text>
</comment>
<dbReference type="EMBL" id="WBKB01000009">
    <property type="protein sequence ID" value="KAB1641480.1"/>
    <property type="molecule type" value="Genomic_DNA"/>
</dbReference>
<evidence type="ECO:0000313" key="2">
    <source>
        <dbReference type="EMBL" id="KAB1641480.1"/>
    </source>
</evidence>
<proteinExistence type="predicted"/>
<keyword evidence="1" id="KW-0812">Transmembrane</keyword>